<dbReference type="InterPro" id="IPR003594">
    <property type="entry name" value="HATPase_dom"/>
</dbReference>
<feature type="transmembrane region" description="Helical" evidence="10">
    <location>
        <begin position="130"/>
        <end position="153"/>
    </location>
</feature>
<keyword evidence="10" id="KW-1133">Transmembrane helix</keyword>
<reference evidence="14" key="1">
    <citation type="submission" date="2022-02" db="EMBL/GenBank/DDBJ databases">
        <authorList>
            <person name="Lee M."/>
            <person name="Kim S.-J."/>
            <person name="Jung M.-Y."/>
        </authorList>
    </citation>
    <scope>NUCLEOTIDE SEQUENCE</scope>
    <source>
        <strain evidence="14">JHP9</strain>
    </source>
</reference>
<organism evidence="14 15">
    <name type="scientific">Brachybacterium equifaecis</name>
    <dbReference type="NCBI Taxonomy" id="2910770"/>
    <lineage>
        <taxon>Bacteria</taxon>
        <taxon>Bacillati</taxon>
        <taxon>Actinomycetota</taxon>
        <taxon>Actinomycetes</taxon>
        <taxon>Micrococcales</taxon>
        <taxon>Dermabacteraceae</taxon>
        <taxon>Brachybacterium</taxon>
    </lineage>
</organism>
<gene>
    <name evidence="14" type="ORF">Bequi_11135</name>
</gene>
<dbReference type="Gene3D" id="3.30.565.10">
    <property type="entry name" value="Histidine kinase-like ATPase, C-terminal domain"/>
    <property type="match status" value="1"/>
</dbReference>
<keyword evidence="3" id="KW-0597">Phosphoprotein</keyword>
<evidence type="ECO:0000256" key="8">
    <source>
        <dbReference type="ARBA" id="ARBA00023012"/>
    </source>
</evidence>
<keyword evidence="6 14" id="KW-0418">Kinase</keyword>
<evidence type="ECO:0000313" key="15">
    <source>
        <dbReference type="Proteomes" id="UP001203761"/>
    </source>
</evidence>
<dbReference type="CDD" id="cd16917">
    <property type="entry name" value="HATPase_UhpB-NarQ-NarX-like"/>
    <property type="match status" value="1"/>
</dbReference>
<evidence type="ECO:0000256" key="2">
    <source>
        <dbReference type="ARBA" id="ARBA00012438"/>
    </source>
</evidence>
<dbReference type="EMBL" id="JAKNCJ010000006">
    <property type="protein sequence ID" value="MCL6423924.1"/>
    <property type="molecule type" value="Genomic_DNA"/>
</dbReference>
<dbReference type="Pfam" id="PF23539">
    <property type="entry name" value="DUF7134"/>
    <property type="match status" value="1"/>
</dbReference>
<feature type="transmembrane region" description="Helical" evidence="10">
    <location>
        <begin position="44"/>
        <end position="73"/>
    </location>
</feature>
<evidence type="ECO:0000256" key="7">
    <source>
        <dbReference type="ARBA" id="ARBA00022840"/>
    </source>
</evidence>
<evidence type="ECO:0000259" key="12">
    <source>
        <dbReference type="Pfam" id="PF07730"/>
    </source>
</evidence>
<feature type="transmembrane region" description="Helical" evidence="10">
    <location>
        <begin position="165"/>
        <end position="187"/>
    </location>
</feature>
<protein>
    <recommendedName>
        <fullName evidence="2">histidine kinase</fullName>
        <ecNumber evidence="2">2.7.13.3</ecNumber>
    </recommendedName>
</protein>
<feature type="transmembrane region" description="Helical" evidence="10">
    <location>
        <begin position="93"/>
        <end position="118"/>
    </location>
</feature>
<evidence type="ECO:0000256" key="4">
    <source>
        <dbReference type="ARBA" id="ARBA00022679"/>
    </source>
</evidence>
<dbReference type="InterPro" id="IPR055558">
    <property type="entry name" value="DUF7134"/>
</dbReference>
<keyword evidence="8" id="KW-0902">Two-component regulatory system</keyword>
<keyword evidence="10" id="KW-0812">Transmembrane</keyword>
<feature type="domain" description="Histidine kinase/HSP90-like ATPase" evidence="11">
    <location>
        <begin position="335"/>
        <end position="421"/>
    </location>
</feature>
<keyword evidence="4" id="KW-0808">Transferase</keyword>
<keyword evidence="7" id="KW-0067">ATP-binding</keyword>
<proteinExistence type="predicted"/>
<evidence type="ECO:0000259" key="11">
    <source>
        <dbReference type="Pfam" id="PF02518"/>
    </source>
</evidence>
<feature type="domain" description="Signal transduction histidine kinase subgroup 3 dimerisation and phosphoacceptor" evidence="12">
    <location>
        <begin position="222"/>
        <end position="288"/>
    </location>
</feature>
<keyword evidence="10" id="KW-0472">Membrane</keyword>
<dbReference type="Pfam" id="PF07730">
    <property type="entry name" value="HisKA_3"/>
    <property type="match status" value="1"/>
</dbReference>
<evidence type="ECO:0000259" key="13">
    <source>
        <dbReference type="Pfam" id="PF23539"/>
    </source>
</evidence>
<evidence type="ECO:0000313" key="14">
    <source>
        <dbReference type="EMBL" id="MCL6423924.1"/>
    </source>
</evidence>
<dbReference type="InterPro" id="IPR011712">
    <property type="entry name" value="Sig_transdc_His_kin_sub3_dim/P"/>
</dbReference>
<name>A0ABT0R2F2_9MICO</name>
<dbReference type="InterPro" id="IPR050482">
    <property type="entry name" value="Sensor_HK_TwoCompSys"/>
</dbReference>
<dbReference type="InterPro" id="IPR036890">
    <property type="entry name" value="HATPase_C_sf"/>
</dbReference>
<keyword evidence="5" id="KW-0547">Nucleotide-binding</keyword>
<feature type="domain" description="DUF7134" evidence="13">
    <location>
        <begin position="33"/>
        <end position="193"/>
    </location>
</feature>
<dbReference type="GO" id="GO:0016301">
    <property type="term" value="F:kinase activity"/>
    <property type="evidence" value="ECO:0007669"/>
    <property type="project" value="UniProtKB-KW"/>
</dbReference>
<evidence type="ECO:0000256" key="5">
    <source>
        <dbReference type="ARBA" id="ARBA00022741"/>
    </source>
</evidence>
<keyword evidence="15" id="KW-1185">Reference proteome</keyword>
<comment type="caution">
    <text evidence="14">The sequence shown here is derived from an EMBL/GenBank/DDBJ whole genome shotgun (WGS) entry which is preliminary data.</text>
</comment>
<dbReference type="PANTHER" id="PTHR24421:SF10">
    <property type="entry name" value="NITRATE_NITRITE SENSOR PROTEIN NARQ"/>
    <property type="match status" value="1"/>
</dbReference>
<evidence type="ECO:0000256" key="1">
    <source>
        <dbReference type="ARBA" id="ARBA00000085"/>
    </source>
</evidence>
<feature type="region of interest" description="Disordered" evidence="9">
    <location>
        <begin position="1"/>
        <end position="20"/>
    </location>
</feature>
<evidence type="ECO:0000256" key="10">
    <source>
        <dbReference type="SAM" id="Phobius"/>
    </source>
</evidence>
<evidence type="ECO:0000256" key="9">
    <source>
        <dbReference type="SAM" id="MobiDB-lite"/>
    </source>
</evidence>
<dbReference type="Proteomes" id="UP001203761">
    <property type="component" value="Unassembled WGS sequence"/>
</dbReference>
<evidence type="ECO:0000256" key="6">
    <source>
        <dbReference type="ARBA" id="ARBA00022777"/>
    </source>
</evidence>
<dbReference type="PANTHER" id="PTHR24421">
    <property type="entry name" value="NITRATE/NITRITE SENSOR PROTEIN NARX-RELATED"/>
    <property type="match status" value="1"/>
</dbReference>
<dbReference type="EC" id="2.7.13.3" evidence="2"/>
<dbReference type="SUPFAM" id="SSF55874">
    <property type="entry name" value="ATPase domain of HSP90 chaperone/DNA topoisomerase II/histidine kinase"/>
    <property type="match status" value="1"/>
</dbReference>
<dbReference type="RefSeq" id="WP_249738004.1">
    <property type="nucleotide sequence ID" value="NZ_JAKNCJ010000006.1"/>
</dbReference>
<accession>A0ABT0R2F2</accession>
<dbReference type="Gene3D" id="1.20.5.1930">
    <property type="match status" value="1"/>
</dbReference>
<comment type="catalytic activity">
    <reaction evidence="1">
        <text>ATP + protein L-histidine = ADP + protein N-phospho-L-histidine.</text>
        <dbReference type="EC" id="2.7.13.3"/>
    </reaction>
</comment>
<dbReference type="Pfam" id="PF02518">
    <property type="entry name" value="HATPase_c"/>
    <property type="match status" value="1"/>
</dbReference>
<evidence type="ECO:0000256" key="3">
    <source>
        <dbReference type="ARBA" id="ARBA00022553"/>
    </source>
</evidence>
<sequence>MTIPSAAQRAPARPAGDAASSAIPVGRLDGAFSWISEHPRIVDAVVFGTTTALLILGCLPLLMIGSVPLWALWSIPMIAAGTALRSHPGWATLAIACLALAHALTGHVIVLGDVMIFYALYCANVHGSQAVARAATGAALFGDLVLAAALVITDWIWSGSSIFESALLFAALAAFGTLPIGAVWVIARYQRVRVDQLRLARRSAEQAVLEREQRTRIAVADERARIAREMHDVVAHSLSVIIAQADGGRFIAAQQPDRAAEVLATIGETGRSALADMRGLLGVLRQEEETSFGPQPGLESIEDPVERVRSAGLSVDLTRSGELAGVPQGLSLTSFRIVQEALTNVVKHAGDDASALVRIDRRPGSLQLEIIDDGQGSDADSDGRGHGLTGMAERVALFGGTLRTGPLPSGGFRVSAGFPLPDPRGTP</sequence>